<evidence type="ECO:0000256" key="2">
    <source>
        <dbReference type="SAM" id="SignalP"/>
    </source>
</evidence>
<dbReference type="GO" id="GO:0007339">
    <property type="term" value="P:binding of sperm to zona pellucida"/>
    <property type="evidence" value="ECO:0007669"/>
    <property type="project" value="TreeGrafter"/>
</dbReference>
<dbReference type="GO" id="GO:0031012">
    <property type="term" value="C:extracellular matrix"/>
    <property type="evidence" value="ECO:0007669"/>
    <property type="project" value="TreeGrafter"/>
</dbReference>
<dbReference type="Gene3D" id="2.60.40.4100">
    <property type="entry name" value="Zona pellucida, ZP-C domain"/>
    <property type="match status" value="1"/>
</dbReference>
<dbReference type="SMART" id="SM00241">
    <property type="entry name" value="ZP"/>
    <property type="match status" value="1"/>
</dbReference>
<dbReference type="Proteomes" id="UP000606274">
    <property type="component" value="Unassembled WGS sequence"/>
</dbReference>
<proteinExistence type="predicted"/>
<dbReference type="Gene3D" id="2.60.40.3210">
    <property type="entry name" value="Zona pellucida, ZP-N domain"/>
    <property type="match status" value="1"/>
</dbReference>
<feature type="domain" description="ZP" evidence="3">
    <location>
        <begin position="26"/>
        <end position="268"/>
    </location>
</feature>
<dbReference type="PROSITE" id="PS51034">
    <property type="entry name" value="ZP_2"/>
    <property type="match status" value="1"/>
</dbReference>
<reference evidence="4" key="1">
    <citation type="submission" date="2020-08" db="EMBL/GenBank/DDBJ databases">
        <title>Chromosome-level assembly of Southern catfish (Silurus meridionalis) provides insights into visual adaptation to the nocturnal and benthic lifestyles.</title>
        <authorList>
            <person name="Zhang Y."/>
            <person name="Wang D."/>
            <person name="Peng Z."/>
        </authorList>
    </citation>
    <scope>NUCLEOTIDE SEQUENCE</scope>
    <source>
        <strain evidence="4">SWU-2019-XX</strain>
        <tissue evidence="4">Muscle</tissue>
    </source>
</reference>
<dbReference type="FunFam" id="2.60.40.4100:FF:000002">
    <property type="entry name" value="Zona pellucida sperm-binding protein 3"/>
    <property type="match status" value="1"/>
</dbReference>
<dbReference type="InterPro" id="IPR055355">
    <property type="entry name" value="ZP-C"/>
</dbReference>
<gene>
    <name evidence="4" type="ORF">HF521_019092</name>
</gene>
<dbReference type="InterPro" id="IPR001507">
    <property type="entry name" value="ZP_dom"/>
</dbReference>
<keyword evidence="2" id="KW-0732">Signal</keyword>
<organism evidence="4 5">
    <name type="scientific">Silurus meridionalis</name>
    <name type="common">Southern catfish</name>
    <name type="synonym">Silurus soldatovi meridionalis</name>
    <dbReference type="NCBI Taxonomy" id="175797"/>
    <lineage>
        <taxon>Eukaryota</taxon>
        <taxon>Metazoa</taxon>
        <taxon>Chordata</taxon>
        <taxon>Craniata</taxon>
        <taxon>Vertebrata</taxon>
        <taxon>Euteleostomi</taxon>
        <taxon>Actinopterygii</taxon>
        <taxon>Neopterygii</taxon>
        <taxon>Teleostei</taxon>
        <taxon>Ostariophysi</taxon>
        <taxon>Siluriformes</taxon>
        <taxon>Siluridae</taxon>
        <taxon>Silurus</taxon>
    </lineage>
</organism>
<dbReference type="OrthoDB" id="9928644at2759"/>
<dbReference type="Pfam" id="PF00100">
    <property type="entry name" value="Zona_pellucida"/>
    <property type="match status" value="1"/>
</dbReference>
<dbReference type="PANTHER" id="PTHR11576:SF3">
    <property type="entry name" value="SI:CH211-14A17.6-RELATED"/>
    <property type="match status" value="1"/>
</dbReference>
<feature type="chain" id="PRO_5035781617" description="ZP domain-containing protein" evidence="2">
    <location>
        <begin position="20"/>
        <end position="317"/>
    </location>
</feature>
<protein>
    <recommendedName>
        <fullName evidence="3">ZP domain-containing protein</fullName>
    </recommendedName>
</protein>
<name>A0A8T0BFF0_SILME</name>
<dbReference type="EMBL" id="JABFDY010000006">
    <property type="protein sequence ID" value="KAF7705838.1"/>
    <property type="molecule type" value="Genomic_DNA"/>
</dbReference>
<evidence type="ECO:0000313" key="4">
    <source>
        <dbReference type="EMBL" id="KAF7705838.1"/>
    </source>
</evidence>
<comment type="caution">
    <text evidence="4">The sequence shown here is derived from an EMBL/GenBank/DDBJ whole genome shotgun (WGS) entry which is preliminary data.</text>
</comment>
<evidence type="ECO:0000313" key="5">
    <source>
        <dbReference type="Proteomes" id="UP000606274"/>
    </source>
</evidence>
<dbReference type="GO" id="GO:0035803">
    <property type="term" value="P:egg coat formation"/>
    <property type="evidence" value="ECO:0007669"/>
    <property type="project" value="TreeGrafter"/>
</dbReference>
<dbReference type="PANTHER" id="PTHR11576">
    <property type="entry name" value="ZONA PELLUCIDA SPERM-BINDING PROTEIN 3"/>
    <property type="match status" value="1"/>
</dbReference>
<keyword evidence="5" id="KW-1185">Reference proteome</keyword>
<dbReference type="GO" id="GO:2000344">
    <property type="term" value="P:positive regulation of acrosome reaction"/>
    <property type="evidence" value="ECO:0007669"/>
    <property type="project" value="TreeGrafter"/>
</dbReference>
<accession>A0A8T0BFF0</accession>
<keyword evidence="1" id="KW-1015">Disulfide bond</keyword>
<dbReference type="AlphaFoldDB" id="A0A8T0BFF0"/>
<evidence type="ECO:0000256" key="1">
    <source>
        <dbReference type="ARBA" id="ARBA00023157"/>
    </source>
</evidence>
<dbReference type="InterPro" id="IPR042235">
    <property type="entry name" value="ZP-C_dom"/>
</dbReference>
<feature type="signal peptide" evidence="2">
    <location>
        <begin position="1"/>
        <end position="19"/>
    </location>
</feature>
<dbReference type="GO" id="GO:0032190">
    <property type="term" value="F:acrosin binding"/>
    <property type="evidence" value="ECO:0007669"/>
    <property type="project" value="TreeGrafter"/>
</dbReference>
<evidence type="ECO:0000259" key="3">
    <source>
        <dbReference type="PROSITE" id="PS51034"/>
    </source>
</evidence>
<sequence length="317" mass="35559">MRFIWLGCLVLTTAYMVLSHKGIQVKCGKESLIVKWRVQESLEETPSKLLLGDCFPSKFSPRDDGGGEAVFHYHFSDCLFRQTETPEEVIYENELIYRPLKSHFALNVYPIKCVLARSFSIAKPTFGVLQGQGDLTFHMGLLKEDLSGPALSNAFPLGSFVNIWASVEQQAHQPLMLYMEECVASNTLALGPQSWIYPIITNKGCLVDGKTGSSSFLPRNESSSLVLQLQTLKFAAEQEVYIHCKLAVWDPEDINEENKACNYNKYFESWELLDDTLQNDLCQCCDYNCNQQMTPNSHSGPAQDAVLGPLLLTSASF</sequence>